<evidence type="ECO:0000256" key="18">
    <source>
        <dbReference type="ARBA" id="ARBA00023242"/>
    </source>
</evidence>
<reference evidence="25" key="3">
    <citation type="submission" date="2025-09" db="UniProtKB">
        <authorList>
            <consortium name="Ensembl"/>
        </authorList>
    </citation>
    <scope>IDENTIFICATION</scope>
</reference>
<evidence type="ECO:0000256" key="1">
    <source>
        <dbReference type="ARBA" id="ARBA00000688"/>
    </source>
</evidence>
<evidence type="ECO:0000259" key="24">
    <source>
        <dbReference type="Pfam" id="PF03372"/>
    </source>
</evidence>
<dbReference type="AlphaFoldDB" id="A0A803VHU4"/>
<dbReference type="GO" id="GO:0006308">
    <property type="term" value="P:DNA catabolic process"/>
    <property type="evidence" value="ECO:0007669"/>
    <property type="project" value="InterPro"/>
</dbReference>
<keyword evidence="18" id="KW-0539">Nucleus</keyword>
<dbReference type="SMART" id="SM00476">
    <property type="entry name" value="DNaseIc"/>
    <property type="match status" value="1"/>
</dbReference>
<evidence type="ECO:0000256" key="9">
    <source>
        <dbReference type="ARBA" id="ARBA00022525"/>
    </source>
</evidence>
<protein>
    <recommendedName>
        <fullName evidence="8">Deoxyribonuclease-1</fullName>
        <ecNumber evidence="7">3.1.21.1</ecNumber>
    </recommendedName>
    <alternativeName>
        <fullName evidence="21">Deoxyribonuclease I</fullName>
    </alternativeName>
</protein>
<organism evidence="25 26">
    <name type="scientific">Ficedula albicollis</name>
    <name type="common">Collared flycatcher</name>
    <name type="synonym">Muscicapa albicollis</name>
    <dbReference type="NCBI Taxonomy" id="59894"/>
    <lineage>
        <taxon>Eukaryota</taxon>
        <taxon>Metazoa</taxon>
        <taxon>Chordata</taxon>
        <taxon>Craniata</taxon>
        <taxon>Vertebrata</taxon>
        <taxon>Euteleostomi</taxon>
        <taxon>Archelosauria</taxon>
        <taxon>Archosauria</taxon>
        <taxon>Dinosauria</taxon>
        <taxon>Saurischia</taxon>
        <taxon>Theropoda</taxon>
        <taxon>Coelurosauria</taxon>
        <taxon>Aves</taxon>
        <taxon>Neognathae</taxon>
        <taxon>Neoaves</taxon>
        <taxon>Telluraves</taxon>
        <taxon>Australaves</taxon>
        <taxon>Passeriformes</taxon>
        <taxon>Muscicapidae</taxon>
        <taxon>Ficedula</taxon>
    </lineage>
</organism>
<dbReference type="InterPro" id="IPR036691">
    <property type="entry name" value="Endo/exonu/phosph_ase_sf"/>
</dbReference>
<dbReference type="Pfam" id="PF03372">
    <property type="entry name" value="Exo_endo_phos"/>
    <property type="match status" value="1"/>
</dbReference>
<evidence type="ECO:0000256" key="10">
    <source>
        <dbReference type="ARBA" id="ARBA00022703"/>
    </source>
</evidence>
<evidence type="ECO:0000256" key="7">
    <source>
        <dbReference type="ARBA" id="ARBA00012651"/>
    </source>
</evidence>
<keyword evidence="13" id="KW-0378">Hydrolase</keyword>
<evidence type="ECO:0000256" key="20">
    <source>
        <dbReference type="ARBA" id="ARBA00024324"/>
    </source>
</evidence>
<evidence type="ECO:0000256" key="14">
    <source>
        <dbReference type="ARBA" id="ARBA00022837"/>
    </source>
</evidence>
<comment type="subcellular location">
    <subcellularLocation>
        <location evidence="4">Nucleus envelope</location>
    </subcellularLocation>
    <subcellularLocation>
        <location evidence="5">Secreted</location>
    </subcellularLocation>
    <subcellularLocation>
        <location evidence="20">Zymogen granule</location>
    </subcellularLocation>
</comment>
<keyword evidence="11" id="KW-0540">Nuclease</keyword>
<keyword evidence="26" id="KW-1185">Reference proteome</keyword>
<evidence type="ECO:0000256" key="16">
    <source>
        <dbReference type="ARBA" id="ARBA00023180"/>
    </source>
</evidence>
<evidence type="ECO:0000256" key="17">
    <source>
        <dbReference type="ARBA" id="ARBA00023203"/>
    </source>
</evidence>
<dbReference type="GO" id="GO:0005635">
    <property type="term" value="C:nuclear envelope"/>
    <property type="evidence" value="ECO:0007669"/>
    <property type="project" value="UniProtKB-SubCell"/>
</dbReference>
<evidence type="ECO:0000256" key="4">
    <source>
        <dbReference type="ARBA" id="ARBA00004259"/>
    </source>
</evidence>
<dbReference type="InterPro" id="IPR018057">
    <property type="entry name" value="Deoxyribonuclease-1_AS"/>
</dbReference>
<keyword evidence="17" id="KW-0009">Actin-binding</keyword>
<proteinExistence type="inferred from homology"/>
<dbReference type="InterPro" id="IPR033125">
    <property type="entry name" value="DNASE_I_2"/>
</dbReference>
<dbReference type="InterPro" id="IPR005135">
    <property type="entry name" value="Endo/exonuclease/phosphatase"/>
</dbReference>
<dbReference type="GO" id="GO:0005576">
    <property type="term" value="C:extracellular region"/>
    <property type="evidence" value="ECO:0007669"/>
    <property type="project" value="UniProtKB-SubCell"/>
</dbReference>
<dbReference type="GO" id="GO:0004530">
    <property type="term" value="F:deoxyribonuclease I activity"/>
    <property type="evidence" value="ECO:0007669"/>
    <property type="project" value="UniProtKB-EC"/>
</dbReference>
<dbReference type="Proteomes" id="UP000016665">
    <property type="component" value="Chromosome 14"/>
</dbReference>
<dbReference type="PANTHER" id="PTHR11371">
    <property type="entry name" value="DEOXYRIBONUCLEASE"/>
    <property type="match status" value="1"/>
</dbReference>
<sequence>MAASRLVLSLLVTALLLHVATTLKIGAFNIKAFGDTKMSNQTVANIIVSILSEYDIILVQEVRDADLSSVHDLMDQLNRAGEHPYSFLVSIPLGRTSYKEQYLFIYRSDMVSVLGSYYYDDGCEPCGNDTFSREPFIVKFSSPTTQVQEFVLVPLHSEPSHAAQEIDALYDVYTDVINKWGTNDIILLGDFNADCSYVSSSQWPSIRLRSLRACEWLIPDSADTTVADSTDCAYDRWVPGGGCGGLAGGGLTGTNTPPDASAASSPAAPPCARTSNPAPPPSTTSRRNSTSRSRMLWLSVTISQWR</sequence>
<evidence type="ECO:0000256" key="2">
    <source>
        <dbReference type="ARBA" id="ARBA00001913"/>
    </source>
</evidence>
<dbReference type="GeneTree" id="ENSGT00950000182846"/>
<dbReference type="GO" id="GO:0042588">
    <property type="term" value="C:zymogen granule"/>
    <property type="evidence" value="ECO:0007669"/>
    <property type="project" value="UniProtKB-SubCell"/>
</dbReference>
<accession>A0A803VHU4</accession>
<dbReference type="Ensembl" id="ENSFALT00000032641.1">
    <property type="protein sequence ID" value="ENSFALP00000022300.1"/>
    <property type="gene ID" value="ENSFALG00000004220.2"/>
</dbReference>
<dbReference type="GO" id="GO:0003677">
    <property type="term" value="F:DNA binding"/>
    <property type="evidence" value="ECO:0007669"/>
    <property type="project" value="TreeGrafter"/>
</dbReference>
<comment type="catalytic activity">
    <reaction evidence="1">
        <text>Endonucleolytic cleavage to 5'-phosphodinucleotide and 5'-phosphooligonucleotide end-products.</text>
        <dbReference type="EC" id="3.1.21.1"/>
    </reaction>
</comment>
<dbReference type="EC" id="3.1.21.1" evidence="7"/>
<reference evidence="25" key="2">
    <citation type="submission" date="2025-08" db="UniProtKB">
        <authorList>
            <consortium name="Ensembl"/>
        </authorList>
    </citation>
    <scope>IDENTIFICATION</scope>
</reference>
<feature type="region of interest" description="Disordered" evidence="22">
    <location>
        <begin position="254"/>
        <end position="293"/>
    </location>
</feature>
<dbReference type="PRINTS" id="PR00130">
    <property type="entry name" value="DNASEI"/>
</dbReference>
<gene>
    <name evidence="25" type="primary">LOC101814429</name>
</gene>
<name>A0A803VHU4_FICAL</name>
<evidence type="ECO:0000256" key="15">
    <source>
        <dbReference type="ARBA" id="ARBA00023157"/>
    </source>
</evidence>
<feature type="chain" id="PRO_5032664161" description="Deoxyribonuclease-1" evidence="23">
    <location>
        <begin position="23"/>
        <end position="306"/>
    </location>
</feature>
<dbReference type="PROSITE" id="PS00919">
    <property type="entry name" value="DNASE_I_1"/>
    <property type="match status" value="1"/>
</dbReference>
<dbReference type="InterPro" id="IPR016202">
    <property type="entry name" value="DNase_I"/>
</dbReference>
<comment type="cofactor">
    <cofactor evidence="3">
        <name>Mg(2+)</name>
        <dbReference type="ChEBI" id="CHEBI:18420"/>
    </cofactor>
</comment>
<feature type="compositionally biased region" description="Low complexity" evidence="22">
    <location>
        <begin position="283"/>
        <end position="293"/>
    </location>
</feature>
<comment type="similarity">
    <text evidence="6">Belongs to the DNase I family.</text>
</comment>
<keyword evidence="16" id="KW-0325">Glycoprotein</keyword>
<evidence type="ECO:0000256" key="19">
    <source>
        <dbReference type="ARBA" id="ARBA00023329"/>
    </source>
</evidence>
<keyword evidence="23" id="KW-0732">Signal</keyword>
<evidence type="ECO:0000256" key="8">
    <source>
        <dbReference type="ARBA" id="ARBA00014366"/>
    </source>
</evidence>
<dbReference type="SUPFAM" id="SSF56219">
    <property type="entry name" value="DNase I-like"/>
    <property type="match status" value="1"/>
</dbReference>
<keyword evidence="10" id="KW-0053">Apoptosis</keyword>
<evidence type="ECO:0000256" key="21">
    <source>
        <dbReference type="ARBA" id="ARBA00032340"/>
    </source>
</evidence>
<reference evidence="25 26" key="1">
    <citation type="journal article" date="2012" name="Nature">
        <title>The genomic landscape of species divergence in Ficedula flycatchers.</title>
        <authorList>
            <person name="Ellegren H."/>
            <person name="Smeds L."/>
            <person name="Burri R."/>
            <person name="Olason P.I."/>
            <person name="Backstrom N."/>
            <person name="Kawakami T."/>
            <person name="Kunstner A."/>
            <person name="Makinen H."/>
            <person name="Nadachowska-Brzyska K."/>
            <person name="Qvarnstrom A."/>
            <person name="Uebbing S."/>
            <person name="Wolf J.B."/>
        </authorList>
    </citation>
    <scope>NUCLEOTIDE SEQUENCE [LARGE SCALE GENOMIC DNA]</scope>
</reference>
<keyword evidence="9" id="KW-0964">Secreted</keyword>
<keyword evidence="12" id="KW-0255">Endonuclease</keyword>
<dbReference type="PROSITE" id="PS00918">
    <property type="entry name" value="DNASE_I_2"/>
    <property type="match status" value="1"/>
</dbReference>
<keyword evidence="15" id="KW-1015">Disulfide bond</keyword>
<evidence type="ECO:0000256" key="11">
    <source>
        <dbReference type="ARBA" id="ARBA00022722"/>
    </source>
</evidence>
<comment type="cofactor">
    <cofactor evidence="2">
        <name>Ca(2+)</name>
        <dbReference type="ChEBI" id="CHEBI:29108"/>
    </cofactor>
</comment>
<dbReference type="CDD" id="cd10282">
    <property type="entry name" value="DNase1"/>
    <property type="match status" value="1"/>
</dbReference>
<evidence type="ECO:0000313" key="25">
    <source>
        <dbReference type="Ensembl" id="ENSFALP00000022300.1"/>
    </source>
</evidence>
<feature type="compositionally biased region" description="Low complexity" evidence="22">
    <location>
        <begin position="254"/>
        <end position="276"/>
    </location>
</feature>
<feature type="domain" description="Endonuclease/exonuclease/phosphatase" evidence="24">
    <location>
        <begin position="27"/>
        <end position="242"/>
    </location>
</feature>
<evidence type="ECO:0000256" key="23">
    <source>
        <dbReference type="SAM" id="SignalP"/>
    </source>
</evidence>
<evidence type="ECO:0000256" key="6">
    <source>
        <dbReference type="ARBA" id="ARBA00007359"/>
    </source>
</evidence>
<evidence type="ECO:0000256" key="12">
    <source>
        <dbReference type="ARBA" id="ARBA00022759"/>
    </source>
</evidence>
<dbReference type="PANTHER" id="PTHR11371:SF27">
    <property type="entry name" value="DEOXYRIBONUCLEASE-1"/>
    <property type="match status" value="1"/>
</dbReference>
<feature type="signal peptide" evidence="23">
    <location>
        <begin position="1"/>
        <end position="22"/>
    </location>
</feature>
<dbReference type="GO" id="GO:0003779">
    <property type="term" value="F:actin binding"/>
    <property type="evidence" value="ECO:0007669"/>
    <property type="project" value="UniProtKB-KW"/>
</dbReference>
<evidence type="ECO:0000256" key="3">
    <source>
        <dbReference type="ARBA" id="ARBA00001946"/>
    </source>
</evidence>
<keyword evidence="19" id="KW-0968">Cytoplasmic vesicle</keyword>
<evidence type="ECO:0000256" key="22">
    <source>
        <dbReference type="SAM" id="MobiDB-lite"/>
    </source>
</evidence>
<evidence type="ECO:0000313" key="26">
    <source>
        <dbReference type="Proteomes" id="UP000016665"/>
    </source>
</evidence>
<dbReference type="Gene3D" id="3.60.10.10">
    <property type="entry name" value="Endonuclease/exonuclease/phosphatase"/>
    <property type="match status" value="1"/>
</dbReference>
<keyword evidence="14" id="KW-0106">Calcium</keyword>
<evidence type="ECO:0000256" key="5">
    <source>
        <dbReference type="ARBA" id="ARBA00004613"/>
    </source>
</evidence>
<dbReference type="GO" id="GO:0006915">
    <property type="term" value="P:apoptotic process"/>
    <property type="evidence" value="ECO:0007669"/>
    <property type="project" value="UniProtKB-KW"/>
</dbReference>
<evidence type="ECO:0000256" key="13">
    <source>
        <dbReference type="ARBA" id="ARBA00022801"/>
    </source>
</evidence>